<organism evidence="2 3">
    <name type="scientific">Friedmanniomyces endolithicus</name>
    <dbReference type="NCBI Taxonomy" id="329885"/>
    <lineage>
        <taxon>Eukaryota</taxon>
        <taxon>Fungi</taxon>
        <taxon>Dikarya</taxon>
        <taxon>Ascomycota</taxon>
        <taxon>Pezizomycotina</taxon>
        <taxon>Dothideomycetes</taxon>
        <taxon>Dothideomycetidae</taxon>
        <taxon>Mycosphaerellales</taxon>
        <taxon>Teratosphaeriaceae</taxon>
        <taxon>Friedmanniomyces</taxon>
    </lineage>
</organism>
<sequence length="162" mass="18022">MPFWTSYRALSMQTRLFIGAGIMAYAGFGLLVSDKAEEALGLVPTEEDRQRLREAVPRGMGFVVNCYEGEEEGWIGPSEDLSRVRKGADAISTFALDRCWYEERYVIAGSGTIPLRTPAQRRNEDLGCNAKKDWEAPTISAAVQPAPRRGALRGCLVWYSID</sequence>
<keyword evidence="1" id="KW-0472">Membrane</keyword>
<evidence type="ECO:0000313" key="2">
    <source>
        <dbReference type="EMBL" id="TKA24923.1"/>
    </source>
</evidence>
<dbReference type="OrthoDB" id="2555959at2759"/>
<gene>
    <name evidence="2" type="ORF">B0A54_17486</name>
</gene>
<reference evidence="2 3" key="1">
    <citation type="submission" date="2017-03" db="EMBL/GenBank/DDBJ databases">
        <title>Genomes of endolithic fungi from Antarctica.</title>
        <authorList>
            <person name="Coleine C."/>
            <person name="Masonjones S."/>
            <person name="Stajich J.E."/>
        </authorList>
    </citation>
    <scope>NUCLEOTIDE SEQUENCE [LARGE SCALE GENOMIC DNA]</scope>
    <source>
        <strain evidence="2 3">CCFEE 5311</strain>
    </source>
</reference>
<dbReference type="EMBL" id="NAJP01000168">
    <property type="protein sequence ID" value="TKA24923.1"/>
    <property type="molecule type" value="Genomic_DNA"/>
</dbReference>
<name>A0A4U0TRW0_9PEZI</name>
<protein>
    <submittedName>
        <fullName evidence="2">Uncharacterized protein</fullName>
    </submittedName>
</protein>
<evidence type="ECO:0000313" key="3">
    <source>
        <dbReference type="Proteomes" id="UP000310066"/>
    </source>
</evidence>
<evidence type="ECO:0000256" key="1">
    <source>
        <dbReference type="SAM" id="Phobius"/>
    </source>
</evidence>
<proteinExistence type="predicted"/>
<comment type="caution">
    <text evidence="2">The sequence shown here is derived from an EMBL/GenBank/DDBJ whole genome shotgun (WGS) entry which is preliminary data.</text>
</comment>
<dbReference type="STRING" id="329885.A0A4U0TRW0"/>
<dbReference type="Proteomes" id="UP000310066">
    <property type="component" value="Unassembled WGS sequence"/>
</dbReference>
<accession>A0A4U0TRW0</accession>
<keyword evidence="1" id="KW-0812">Transmembrane</keyword>
<keyword evidence="1" id="KW-1133">Transmembrane helix</keyword>
<feature type="transmembrane region" description="Helical" evidence="1">
    <location>
        <begin position="12"/>
        <end position="32"/>
    </location>
</feature>
<dbReference type="AlphaFoldDB" id="A0A4U0TRW0"/>